<evidence type="ECO:0000313" key="1">
    <source>
        <dbReference type="EMBL" id="MFC4106108.1"/>
    </source>
</evidence>
<evidence type="ECO:0000313" key="2">
    <source>
        <dbReference type="Proteomes" id="UP001595868"/>
    </source>
</evidence>
<organism evidence="1 2">
    <name type="scientific">Micromonospora zhanjiangensis</name>
    <dbReference type="NCBI Taxonomy" id="1522057"/>
    <lineage>
        <taxon>Bacteria</taxon>
        <taxon>Bacillati</taxon>
        <taxon>Actinomycetota</taxon>
        <taxon>Actinomycetes</taxon>
        <taxon>Micromonosporales</taxon>
        <taxon>Micromonosporaceae</taxon>
        <taxon>Micromonospora</taxon>
    </lineage>
</organism>
<accession>A0ABV8KJC1</accession>
<dbReference type="EMBL" id="JBHSBN010000004">
    <property type="protein sequence ID" value="MFC4106108.1"/>
    <property type="molecule type" value="Genomic_DNA"/>
</dbReference>
<proteinExistence type="predicted"/>
<comment type="caution">
    <text evidence="1">The sequence shown here is derived from an EMBL/GenBank/DDBJ whole genome shotgun (WGS) entry which is preliminary data.</text>
</comment>
<sequence length="120" mass="13722">MQIGSRWPVNGIQPYKIPVLALDRLDRKTPADARQARRHVPLRPIWICRACAAPWPCAMARLLLRAGYLHDRVGLAVHLCGLLHEAARDLYRLNPHDAPPPRALFERFVGWTTYQDPTAR</sequence>
<dbReference type="RefSeq" id="WP_377543506.1">
    <property type="nucleotide sequence ID" value="NZ_JBHSBN010000004.1"/>
</dbReference>
<dbReference type="Proteomes" id="UP001595868">
    <property type="component" value="Unassembled WGS sequence"/>
</dbReference>
<gene>
    <name evidence="1" type="ORF">ACFOX0_09180</name>
</gene>
<protein>
    <recommendedName>
        <fullName evidence="3">Flavin reductase</fullName>
    </recommendedName>
</protein>
<name>A0ABV8KJC1_9ACTN</name>
<reference evidence="2" key="1">
    <citation type="journal article" date="2019" name="Int. J. Syst. Evol. Microbiol.">
        <title>The Global Catalogue of Microorganisms (GCM) 10K type strain sequencing project: providing services to taxonomists for standard genome sequencing and annotation.</title>
        <authorList>
            <consortium name="The Broad Institute Genomics Platform"/>
            <consortium name="The Broad Institute Genome Sequencing Center for Infectious Disease"/>
            <person name="Wu L."/>
            <person name="Ma J."/>
        </authorList>
    </citation>
    <scope>NUCLEOTIDE SEQUENCE [LARGE SCALE GENOMIC DNA]</scope>
    <source>
        <strain evidence="2">2902at01</strain>
    </source>
</reference>
<keyword evidence="2" id="KW-1185">Reference proteome</keyword>
<evidence type="ECO:0008006" key="3">
    <source>
        <dbReference type="Google" id="ProtNLM"/>
    </source>
</evidence>